<organism evidence="3 4">
    <name type="scientific">Cymbomonas tetramitiformis</name>
    <dbReference type="NCBI Taxonomy" id="36881"/>
    <lineage>
        <taxon>Eukaryota</taxon>
        <taxon>Viridiplantae</taxon>
        <taxon>Chlorophyta</taxon>
        <taxon>Pyramimonadophyceae</taxon>
        <taxon>Pyramimonadales</taxon>
        <taxon>Pyramimonadaceae</taxon>
        <taxon>Cymbomonas</taxon>
    </lineage>
</organism>
<evidence type="ECO:0000313" key="3">
    <source>
        <dbReference type="EMBL" id="KAK3264563.1"/>
    </source>
</evidence>
<dbReference type="InterPro" id="IPR029057">
    <property type="entry name" value="PRTase-like"/>
</dbReference>
<dbReference type="GO" id="GO:0006164">
    <property type="term" value="P:purine nucleotide biosynthetic process"/>
    <property type="evidence" value="ECO:0007669"/>
    <property type="project" value="TreeGrafter"/>
</dbReference>
<dbReference type="GO" id="GO:0000287">
    <property type="term" value="F:magnesium ion binding"/>
    <property type="evidence" value="ECO:0007669"/>
    <property type="project" value="InterPro"/>
</dbReference>
<comment type="caution">
    <text evidence="3">The sequence shown here is derived from an EMBL/GenBank/DDBJ whole genome shotgun (WGS) entry which is preliminary data.</text>
</comment>
<sequence>CDVSPPRGAVETSFLVVRWRRLSSWCGGDVSPHVKRLSSCAVSVSPRGAVEASPRGADLRRLSSWYSGDVSPRVLPGGVSPRGAVETSLLVRGWEKFLAARMGDSSLRIRVVCTKVRDNKKRIVRLKEGFAQGRHVIIVDDLVQSGGTLIECQKVLAAVGARHVSAYVTHGVFPNRSFERFIPEKQRGGAASGFKHFWMTDSCPQTVREVRDRAPFEILSLDASIGACLEL</sequence>
<dbReference type="GO" id="GO:0002189">
    <property type="term" value="C:ribose phosphate diphosphokinase complex"/>
    <property type="evidence" value="ECO:0007669"/>
    <property type="project" value="TreeGrafter"/>
</dbReference>
<dbReference type="AlphaFoldDB" id="A0AAE0FRY8"/>
<protein>
    <recommendedName>
        <fullName evidence="2">Phosphoribosyltransferase domain-containing protein</fullName>
    </recommendedName>
</protein>
<dbReference type="GO" id="GO:0006015">
    <property type="term" value="P:5-phosphoribose 1-diphosphate biosynthetic process"/>
    <property type="evidence" value="ECO:0007669"/>
    <property type="project" value="TreeGrafter"/>
</dbReference>
<feature type="domain" description="Phosphoribosyltransferase" evidence="2">
    <location>
        <begin position="131"/>
        <end position="170"/>
    </location>
</feature>
<dbReference type="PANTHER" id="PTHR10210:SF45">
    <property type="entry name" value="RIBOSE-PHOSPHATE PYROPHOSPHOKINASE 3, CHLOROPLASTIC"/>
    <property type="match status" value="1"/>
</dbReference>
<keyword evidence="4" id="KW-1185">Reference proteome</keyword>
<dbReference type="Gene3D" id="3.40.50.2020">
    <property type="match status" value="1"/>
</dbReference>
<reference evidence="3 4" key="1">
    <citation type="journal article" date="2015" name="Genome Biol. Evol.">
        <title>Comparative Genomics of a Bacterivorous Green Alga Reveals Evolutionary Causalities and Consequences of Phago-Mixotrophic Mode of Nutrition.</title>
        <authorList>
            <person name="Burns J.A."/>
            <person name="Paasch A."/>
            <person name="Narechania A."/>
            <person name="Kim E."/>
        </authorList>
    </citation>
    <scope>NUCLEOTIDE SEQUENCE [LARGE SCALE GENOMIC DNA]</scope>
    <source>
        <strain evidence="3 4">PLY_AMNH</strain>
    </source>
</reference>
<dbReference type="GO" id="GO:0005737">
    <property type="term" value="C:cytoplasm"/>
    <property type="evidence" value="ECO:0007669"/>
    <property type="project" value="TreeGrafter"/>
</dbReference>
<feature type="non-terminal residue" evidence="3">
    <location>
        <position position="1"/>
    </location>
</feature>
<gene>
    <name evidence="3" type="ORF">CYMTET_26705</name>
</gene>
<dbReference type="CDD" id="cd06223">
    <property type="entry name" value="PRTases_typeI"/>
    <property type="match status" value="1"/>
</dbReference>
<dbReference type="SUPFAM" id="SSF53271">
    <property type="entry name" value="PRTase-like"/>
    <property type="match status" value="1"/>
</dbReference>
<name>A0AAE0FRY8_9CHLO</name>
<evidence type="ECO:0000313" key="4">
    <source>
        <dbReference type="Proteomes" id="UP001190700"/>
    </source>
</evidence>
<dbReference type="Pfam" id="PF00156">
    <property type="entry name" value="Pribosyltran"/>
    <property type="match status" value="1"/>
</dbReference>
<evidence type="ECO:0000256" key="1">
    <source>
        <dbReference type="ARBA" id="ARBA00006478"/>
    </source>
</evidence>
<dbReference type="EMBL" id="LGRX02014470">
    <property type="protein sequence ID" value="KAK3264563.1"/>
    <property type="molecule type" value="Genomic_DNA"/>
</dbReference>
<dbReference type="InterPro" id="IPR000836">
    <property type="entry name" value="PRTase_dom"/>
</dbReference>
<proteinExistence type="inferred from homology"/>
<accession>A0AAE0FRY8</accession>
<comment type="similarity">
    <text evidence="1">Belongs to the ribose-phosphate pyrophosphokinase family.</text>
</comment>
<dbReference type="InterPro" id="IPR005946">
    <property type="entry name" value="Rib-P_diPkinase"/>
</dbReference>
<dbReference type="PANTHER" id="PTHR10210">
    <property type="entry name" value="RIBOSE-PHOSPHATE DIPHOSPHOKINASE FAMILY MEMBER"/>
    <property type="match status" value="1"/>
</dbReference>
<evidence type="ECO:0000259" key="2">
    <source>
        <dbReference type="Pfam" id="PF00156"/>
    </source>
</evidence>
<dbReference type="Proteomes" id="UP001190700">
    <property type="component" value="Unassembled WGS sequence"/>
</dbReference>